<sequence>MLNDLAVQGVRLPPGDEQQQLPMSAQDQRRRELLAELERSWREGRAAQAESRRAERALERAEQNLRETEARLEVKEEELEAEEEQAEEPQLFPRFSNF</sequence>
<feature type="compositionally biased region" description="Polar residues" evidence="1">
    <location>
        <begin position="17"/>
        <end position="26"/>
    </location>
</feature>
<evidence type="ECO:0000313" key="2">
    <source>
        <dbReference type="EMBL" id="OJJ41853.1"/>
    </source>
</evidence>
<dbReference type="VEuPathDB" id="FungiDB:ASPWEDRAFT_35464"/>
<organism evidence="2 3">
    <name type="scientific">Aspergillus wentii DTO 134E9</name>
    <dbReference type="NCBI Taxonomy" id="1073089"/>
    <lineage>
        <taxon>Eukaryota</taxon>
        <taxon>Fungi</taxon>
        <taxon>Dikarya</taxon>
        <taxon>Ascomycota</taxon>
        <taxon>Pezizomycotina</taxon>
        <taxon>Eurotiomycetes</taxon>
        <taxon>Eurotiomycetidae</taxon>
        <taxon>Eurotiales</taxon>
        <taxon>Aspergillaceae</taxon>
        <taxon>Aspergillus</taxon>
        <taxon>Aspergillus subgen. Cremei</taxon>
    </lineage>
</organism>
<evidence type="ECO:0000256" key="1">
    <source>
        <dbReference type="SAM" id="MobiDB-lite"/>
    </source>
</evidence>
<dbReference type="Proteomes" id="UP000184383">
    <property type="component" value="Unassembled WGS sequence"/>
</dbReference>
<reference evidence="3" key="1">
    <citation type="journal article" date="2017" name="Genome Biol.">
        <title>Comparative genomics reveals high biological diversity and specific adaptations in the industrially and medically important fungal genus Aspergillus.</title>
        <authorList>
            <person name="de Vries R.P."/>
            <person name="Riley R."/>
            <person name="Wiebenga A."/>
            <person name="Aguilar-Osorio G."/>
            <person name="Amillis S."/>
            <person name="Uchima C.A."/>
            <person name="Anderluh G."/>
            <person name="Asadollahi M."/>
            <person name="Askin M."/>
            <person name="Barry K."/>
            <person name="Battaglia E."/>
            <person name="Bayram O."/>
            <person name="Benocci T."/>
            <person name="Braus-Stromeyer S.A."/>
            <person name="Caldana C."/>
            <person name="Canovas D."/>
            <person name="Cerqueira G.C."/>
            <person name="Chen F."/>
            <person name="Chen W."/>
            <person name="Choi C."/>
            <person name="Clum A."/>
            <person name="Dos Santos R.A."/>
            <person name="Damasio A.R."/>
            <person name="Diallinas G."/>
            <person name="Emri T."/>
            <person name="Fekete E."/>
            <person name="Flipphi M."/>
            <person name="Freyberg S."/>
            <person name="Gallo A."/>
            <person name="Gournas C."/>
            <person name="Habgood R."/>
            <person name="Hainaut M."/>
            <person name="Harispe M.L."/>
            <person name="Henrissat B."/>
            <person name="Hilden K.S."/>
            <person name="Hope R."/>
            <person name="Hossain A."/>
            <person name="Karabika E."/>
            <person name="Karaffa L."/>
            <person name="Karanyi Z."/>
            <person name="Krasevec N."/>
            <person name="Kuo A."/>
            <person name="Kusch H."/>
            <person name="LaButti K."/>
            <person name="Lagendijk E.L."/>
            <person name="Lapidus A."/>
            <person name="Levasseur A."/>
            <person name="Lindquist E."/>
            <person name="Lipzen A."/>
            <person name="Logrieco A.F."/>
            <person name="MacCabe A."/>
            <person name="Maekelae M.R."/>
            <person name="Malavazi I."/>
            <person name="Melin P."/>
            <person name="Meyer V."/>
            <person name="Mielnichuk N."/>
            <person name="Miskei M."/>
            <person name="Molnar A.P."/>
            <person name="Mule G."/>
            <person name="Ngan C.Y."/>
            <person name="Orejas M."/>
            <person name="Orosz E."/>
            <person name="Ouedraogo J.P."/>
            <person name="Overkamp K.M."/>
            <person name="Park H.-S."/>
            <person name="Perrone G."/>
            <person name="Piumi F."/>
            <person name="Punt P.J."/>
            <person name="Ram A.F."/>
            <person name="Ramon A."/>
            <person name="Rauscher S."/>
            <person name="Record E."/>
            <person name="Riano-Pachon D.M."/>
            <person name="Robert V."/>
            <person name="Roehrig J."/>
            <person name="Ruller R."/>
            <person name="Salamov A."/>
            <person name="Salih N.S."/>
            <person name="Samson R.A."/>
            <person name="Sandor E."/>
            <person name="Sanguinetti M."/>
            <person name="Schuetze T."/>
            <person name="Sepcic K."/>
            <person name="Shelest E."/>
            <person name="Sherlock G."/>
            <person name="Sophianopoulou V."/>
            <person name="Squina F.M."/>
            <person name="Sun H."/>
            <person name="Susca A."/>
            <person name="Todd R.B."/>
            <person name="Tsang A."/>
            <person name="Unkles S.E."/>
            <person name="van de Wiele N."/>
            <person name="van Rossen-Uffink D."/>
            <person name="Oliveira J.V."/>
            <person name="Vesth T.C."/>
            <person name="Visser J."/>
            <person name="Yu J.-H."/>
            <person name="Zhou M."/>
            <person name="Andersen M.R."/>
            <person name="Archer D.B."/>
            <person name="Baker S.E."/>
            <person name="Benoit I."/>
            <person name="Brakhage A.A."/>
            <person name="Braus G.H."/>
            <person name="Fischer R."/>
            <person name="Frisvad J.C."/>
            <person name="Goldman G.H."/>
            <person name="Houbraken J."/>
            <person name="Oakley B."/>
            <person name="Pocsi I."/>
            <person name="Scazzocchio C."/>
            <person name="Seiboth B."/>
            <person name="vanKuyk P.A."/>
            <person name="Wortman J."/>
            <person name="Dyer P.S."/>
            <person name="Grigoriev I.V."/>
        </authorList>
    </citation>
    <scope>NUCLEOTIDE SEQUENCE [LARGE SCALE GENOMIC DNA]</scope>
    <source>
        <strain evidence="3">DTO 134E9</strain>
    </source>
</reference>
<accession>A0A1L9S3Y8</accession>
<feature type="compositionally biased region" description="Acidic residues" evidence="1">
    <location>
        <begin position="77"/>
        <end position="87"/>
    </location>
</feature>
<dbReference type="RefSeq" id="XP_040695529.1">
    <property type="nucleotide sequence ID" value="XM_040834236.1"/>
</dbReference>
<evidence type="ECO:0000313" key="3">
    <source>
        <dbReference type="Proteomes" id="UP000184383"/>
    </source>
</evidence>
<keyword evidence="3" id="KW-1185">Reference proteome</keyword>
<dbReference type="AlphaFoldDB" id="A0A1L9S3Y8"/>
<dbReference type="GeneID" id="63750084"/>
<feature type="region of interest" description="Disordered" evidence="1">
    <location>
        <begin position="77"/>
        <end position="98"/>
    </location>
</feature>
<dbReference type="EMBL" id="KV878209">
    <property type="protein sequence ID" value="OJJ41853.1"/>
    <property type="molecule type" value="Genomic_DNA"/>
</dbReference>
<gene>
    <name evidence="2" type="ORF">ASPWEDRAFT_35464</name>
</gene>
<protein>
    <submittedName>
        <fullName evidence="2">Uncharacterized protein</fullName>
    </submittedName>
</protein>
<feature type="region of interest" description="Disordered" evidence="1">
    <location>
        <begin position="1"/>
        <end position="29"/>
    </location>
</feature>
<name>A0A1L9S3Y8_ASPWE</name>
<proteinExistence type="predicted"/>